<comment type="catalytic activity">
    <reaction evidence="1 9">
        <text>an S-substituted glutathione + H2O = an S-substituted L-cysteinylglycine + L-glutamate</text>
        <dbReference type="Rhea" id="RHEA:59468"/>
        <dbReference type="ChEBI" id="CHEBI:15377"/>
        <dbReference type="ChEBI" id="CHEBI:29985"/>
        <dbReference type="ChEBI" id="CHEBI:90779"/>
        <dbReference type="ChEBI" id="CHEBI:143103"/>
        <dbReference type="EC" id="3.4.19.13"/>
    </reaction>
</comment>
<evidence type="ECO:0000256" key="3">
    <source>
        <dbReference type="ARBA" id="ARBA00009381"/>
    </source>
</evidence>
<keyword evidence="4 9" id="KW-0808">Transferase</keyword>
<dbReference type="SUPFAM" id="SSF56235">
    <property type="entry name" value="N-terminal nucleophile aminohydrolases (Ntn hydrolases)"/>
    <property type="match status" value="1"/>
</dbReference>
<evidence type="ECO:0000256" key="8">
    <source>
        <dbReference type="ARBA" id="ARBA00047417"/>
    </source>
</evidence>
<dbReference type="InterPro" id="IPR051792">
    <property type="entry name" value="GGT_bact"/>
</dbReference>
<evidence type="ECO:0000256" key="6">
    <source>
        <dbReference type="ARBA" id="ARBA00023145"/>
    </source>
</evidence>
<evidence type="ECO:0000256" key="1">
    <source>
        <dbReference type="ARBA" id="ARBA00001049"/>
    </source>
</evidence>
<protein>
    <recommendedName>
        <fullName evidence="9">Glutathione hydrolase proenzyme</fullName>
        <ecNumber evidence="9">2.3.2.2</ecNumber>
        <ecNumber evidence="9">3.4.19.13</ecNumber>
    </recommendedName>
    <component>
        <recommendedName>
            <fullName evidence="9">Glutathione hydrolase large chain</fullName>
        </recommendedName>
    </component>
    <component>
        <recommendedName>
            <fullName evidence="9">Glutathione hydrolase small chain</fullName>
        </recommendedName>
    </component>
</protein>
<comment type="catalytic activity">
    <reaction evidence="8 9">
        <text>an N-terminal (5-L-glutamyl)-[peptide] + an alpha-amino acid = 5-L-glutamyl amino acid + an N-terminal L-alpha-aminoacyl-[peptide]</text>
        <dbReference type="Rhea" id="RHEA:23904"/>
        <dbReference type="Rhea" id="RHEA-COMP:9780"/>
        <dbReference type="Rhea" id="RHEA-COMP:9795"/>
        <dbReference type="ChEBI" id="CHEBI:77644"/>
        <dbReference type="ChEBI" id="CHEBI:78597"/>
        <dbReference type="ChEBI" id="CHEBI:78599"/>
        <dbReference type="ChEBI" id="CHEBI:78608"/>
        <dbReference type="EC" id="2.3.2.2"/>
    </reaction>
</comment>
<feature type="compositionally biased region" description="Basic and acidic residues" evidence="10">
    <location>
        <begin position="504"/>
        <end position="513"/>
    </location>
</feature>
<evidence type="ECO:0000256" key="9">
    <source>
        <dbReference type="RuleBase" id="RU368036"/>
    </source>
</evidence>
<keyword evidence="6 9" id="KW-0865">Zymogen</keyword>
<dbReference type="Gene3D" id="3.60.20.40">
    <property type="match status" value="1"/>
</dbReference>
<dbReference type="NCBIfam" id="TIGR00066">
    <property type="entry name" value="g_glut_trans"/>
    <property type="match status" value="1"/>
</dbReference>
<dbReference type="PANTHER" id="PTHR43199">
    <property type="entry name" value="GLUTATHIONE HYDROLASE"/>
    <property type="match status" value="1"/>
</dbReference>
<evidence type="ECO:0000313" key="11">
    <source>
        <dbReference type="EMBL" id="MCT7978209.1"/>
    </source>
</evidence>
<dbReference type="InterPro" id="IPR043138">
    <property type="entry name" value="GGT_lsub"/>
</dbReference>
<dbReference type="EC" id="2.3.2.2" evidence="9"/>
<proteinExistence type="inferred from homology"/>
<keyword evidence="5 9" id="KW-0378">Hydrolase</keyword>
<comment type="similarity">
    <text evidence="3 9">Belongs to the gamma-glutamyltransferase family.</text>
</comment>
<evidence type="ECO:0000256" key="5">
    <source>
        <dbReference type="ARBA" id="ARBA00022801"/>
    </source>
</evidence>
<evidence type="ECO:0000256" key="7">
    <source>
        <dbReference type="ARBA" id="ARBA00023315"/>
    </source>
</evidence>
<dbReference type="InterPro" id="IPR029055">
    <property type="entry name" value="Ntn_hydrolases_N"/>
</dbReference>
<dbReference type="PRINTS" id="PR01210">
    <property type="entry name" value="GGTRANSPTASE"/>
</dbReference>
<name>A0ABT2N8N2_9CYAN</name>
<gene>
    <name evidence="11" type="primary">ggt</name>
    <name evidence="11" type="ORF">NG792_10870</name>
</gene>
<dbReference type="PANTHER" id="PTHR43199:SF1">
    <property type="entry name" value="GLUTATHIONE HYDROLASE PROENZYME"/>
    <property type="match status" value="1"/>
</dbReference>
<dbReference type="EMBL" id="JAMXFA010000012">
    <property type="protein sequence ID" value="MCT7978209.1"/>
    <property type="molecule type" value="Genomic_DNA"/>
</dbReference>
<reference evidence="11 12" key="1">
    <citation type="journal article" date="2022" name="Front. Microbiol.">
        <title>High genomic differentiation and limited gene flow indicate recent cryptic speciation within the genus Laspinema (cyanobacteria).</title>
        <authorList>
            <person name="Stanojkovic A."/>
            <person name="Skoupy S."/>
            <person name="Skaloud P."/>
            <person name="Dvorak P."/>
        </authorList>
    </citation>
    <scope>NUCLEOTIDE SEQUENCE [LARGE SCALE GENOMIC DNA]</scope>
    <source>
        <strain evidence="11 12">D3b</strain>
    </source>
</reference>
<dbReference type="Pfam" id="PF01019">
    <property type="entry name" value="G_glu_transpept"/>
    <property type="match status" value="1"/>
</dbReference>
<dbReference type="Proteomes" id="UP001525961">
    <property type="component" value="Unassembled WGS sequence"/>
</dbReference>
<dbReference type="InterPro" id="IPR000101">
    <property type="entry name" value="GGT_peptidase"/>
</dbReference>
<dbReference type="RefSeq" id="WP_261235468.1">
    <property type="nucleotide sequence ID" value="NZ_JAMXFA010000012.1"/>
</dbReference>
<evidence type="ECO:0000256" key="2">
    <source>
        <dbReference type="ARBA" id="ARBA00001089"/>
    </source>
</evidence>
<organism evidence="11 12">
    <name type="scientific">Laspinema olomoucense D3b</name>
    <dbReference type="NCBI Taxonomy" id="2953688"/>
    <lineage>
        <taxon>Bacteria</taxon>
        <taxon>Bacillati</taxon>
        <taxon>Cyanobacteriota</taxon>
        <taxon>Cyanophyceae</taxon>
        <taxon>Oscillatoriophycideae</taxon>
        <taxon>Oscillatoriales</taxon>
        <taxon>Laspinemataceae</taxon>
        <taxon>Laspinema</taxon>
        <taxon>Laspinema olomoucense</taxon>
    </lineage>
</organism>
<evidence type="ECO:0000256" key="10">
    <source>
        <dbReference type="SAM" id="MobiDB-lite"/>
    </source>
</evidence>
<dbReference type="GO" id="GO:0103068">
    <property type="term" value="F:leukotriene C4 gamma-glutamyl transferase activity"/>
    <property type="evidence" value="ECO:0007669"/>
    <property type="project" value="UniProtKB-EC"/>
</dbReference>
<sequence length="525" mass="56978">MSQFIPGMIAAGHPCTAEAGIEMLRLGGNAFDGAVAAMLASFVAEPGLTSAAGGGFLLAHTRDRNLLFDFFVQTPRSKRNAQELDFYPVPVDFGGAVQEFHIGLASMGVPGNLAGVLAVHQKLGRLPFKVVVEPAIQYATEGVILNSFQAYLLKILNPILTASPEGRQIYAPQGTGLEAGDKLYLKDLAATLQYLAEAGIKEFYHGAIAEQLVKDCQEKGGYLTREDLSAYQVIEREPLVTQYRDETFLTNPPPSSGGVLIAFALKLLESVDFQEVGFGSVRHLQILGDVMRLTNLARSNGYDENLYIPDFGNQFLSPEHCTEYVRVLESDCNRLGSTTHISIIDGEGNAASVTTSNGEGSSYIIPETGIMVNNMLGEADLNPNGFHQWPSNRRLSSMMAPTIVLKDNRPEIVLGSGGSNRIRTAILQVISNAIDFNMDLSRAIASPRVHWENGVFHLEPGFETEEPESLSNVMPNQTQEVIKWQEKNMFFGGVNGVRMRGDGEIEAAGDPRRNGAIAQGERGGD</sequence>
<keyword evidence="9" id="KW-0317">Glutathione biosynthesis</keyword>
<accession>A0ABT2N8N2</accession>
<comment type="caution">
    <text evidence="11">The sequence shown here is derived from an EMBL/GenBank/DDBJ whole genome shotgun (WGS) entry which is preliminary data.</text>
</comment>
<comment type="catalytic activity">
    <reaction evidence="2 9">
        <text>glutathione + H2O = L-cysteinylglycine + L-glutamate</text>
        <dbReference type="Rhea" id="RHEA:28807"/>
        <dbReference type="ChEBI" id="CHEBI:15377"/>
        <dbReference type="ChEBI" id="CHEBI:29985"/>
        <dbReference type="ChEBI" id="CHEBI:57925"/>
        <dbReference type="ChEBI" id="CHEBI:61694"/>
        <dbReference type="EC" id="3.4.19.13"/>
    </reaction>
</comment>
<dbReference type="Gene3D" id="1.10.246.130">
    <property type="match status" value="1"/>
</dbReference>
<keyword evidence="12" id="KW-1185">Reference proteome</keyword>
<comment type="PTM">
    <text evidence="9">Cleaved by autocatalysis into a large and a small subunit.</text>
</comment>
<comment type="subunit">
    <text evidence="9">This enzyme consists of two polypeptide chains, which are synthesized in precursor form from a single polypeptide.</text>
</comment>
<keyword evidence="7 9" id="KW-0012">Acyltransferase</keyword>
<evidence type="ECO:0000256" key="4">
    <source>
        <dbReference type="ARBA" id="ARBA00022679"/>
    </source>
</evidence>
<evidence type="ECO:0000313" key="12">
    <source>
        <dbReference type="Proteomes" id="UP001525961"/>
    </source>
</evidence>
<dbReference type="InterPro" id="IPR043137">
    <property type="entry name" value="GGT_ssub_C"/>
</dbReference>
<feature type="region of interest" description="Disordered" evidence="10">
    <location>
        <begin position="504"/>
        <end position="525"/>
    </location>
</feature>
<dbReference type="EC" id="3.4.19.13" evidence="9"/>
<comment type="pathway">
    <text evidence="9">Sulfur metabolism; glutathione metabolism.</text>
</comment>